<comment type="similarity">
    <text evidence="1">Belongs to the ELOF1 family.</text>
</comment>
<sequence>MNHNNNTIVIILIIFFRQQTKWDAKRVKDRHRQDERISNLWRHNLHAPFVTTKNHVRLKCKDKARKAARICCRICLEDYQTTVNVLSDPLDVYNDWIDSCDAAN</sequence>
<keyword evidence="1" id="KW-0805">Transcription regulation</keyword>
<accession>A0A8J5R638</accession>
<evidence type="ECO:0000256" key="1">
    <source>
        <dbReference type="RuleBase" id="RU364033"/>
    </source>
</evidence>
<evidence type="ECO:0000313" key="4">
    <source>
        <dbReference type="Proteomes" id="UP000729913"/>
    </source>
</evidence>
<name>A0A8J5R638_9HYME</name>
<reference evidence="3" key="1">
    <citation type="submission" date="2020-03" db="EMBL/GenBank/DDBJ databases">
        <authorList>
            <person name="Chebbi M.A."/>
            <person name="Drezen J.M."/>
        </authorList>
    </citation>
    <scope>NUCLEOTIDE SEQUENCE</scope>
    <source>
        <tissue evidence="3">Whole body</tissue>
    </source>
</reference>
<keyword evidence="2" id="KW-0732">Signal</keyword>
<keyword evidence="4" id="KW-1185">Reference proteome</keyword>
<dbReference type="OrthoDB" id="445983at2759"/>
<feature type="chain" id="PRO_5035242367" description="Transcription elongation factor 1 homolog" evidence="2">
    <location>
        <begin position="25"/>
        <end position="104"/>
    </location>
</feature>
<comment type="caution">
    <text evidence="3">The sequence shown here is derived from an EMBL/GenBank/DDBJ whole genome shotgun (WGS) entry which is preliminary data.</text>
</comment>
<keyword evidence="1" id="KW-0479">Metal-binding</keyword>
<dbReference type="InterPro" id="IPR007808">
    <property type="entry name" value="Elf1"/>
</dbReference>
<organism evidence="3 4">
    <name type="scientific">Cotesia typhae</name>
    <dbReference type="NCBI Taxonomy" id="2053667"/>
    <lineage>
        <taxon>Eukaryota</taxon>
        <taxon>Metazoa</taxon>
        <taxon>Ecdysozoa</taxon>
        <taxon>Arthropoda</taxon>
        <taxon>Hexapoda</taxon>
        <taxon>Insecta</taxon>
        <taxon>Pterygota</taxon>
        <taxon>Neoptera</taxon>
        <taxon>Endopterygota</taxon>
        <taxon>Hymenoptera</taxon>
        <taxon>Apocrita</taxon>
        <taxon>Ichneumonoidea</taxon>
        <taxon>Braconidae</taxon>
        <taxon>Microgastrinae</taxon>
        <taxon>Cotesia</taxon>
    </lineage>
</organism>
<protein>
    <recommendedName>
        <fullName evidence="1">Transcription elongation factor 1 homolog</fullName>
    </recommendedName>
</protein>
<dbReference type="Pfam" id="PF05129">
    <property type="entry name" value="Zn_ribbon_Elf1"/>
    <property type="match status" value="1"/>
</dbReference>
<keyword evidence="1" id="KW-0863">Zinc-finger</keyword>
<comment type="function">
    <text evidence="1">Transcription elongation factor implicated in the maintenance of proper chromatin structure in actively transcribed regions.</text>
</comment>
<keyword evidence="1" id="KW-0804">Transcription</keyword>
<dbReference type="GO" id="GO:0006368">
    <property type="term" value="P:transcription elongation by RNA polymerase II"/>
    <property type="evidence" value="ECO:0007669"/>
    <property type="project" value="TreeGrafter"/>
</dbReference>
<keyword evidence="1" id="KW-0862">Zinc</keyword>
<dbReference type="AlphaFoldDB" id="A0A8J5R638"/>
<evidence type="ECO:0000313" key="3">
    <source>
        <dbReference type="EMBL" id="KAG8040495.1"/>
    </source>
</evidence>
<gene>
    <name evidence="3" type="ORF">G9C98_002491</name>
</gene>
<proteinExistence type="inferred from homology"/>
<evidence type="ECO:0000256" key="2">
    <source>
        <dbReference type="SAM" id="SignalP"/>
    </source>
</evidence>
<dbReference type="GO" id="GO:0000993">
    <property type="term" value="F:RNA polymerase II complex binding"/>
    <property type="evidence" value="ECO:0007669"/>
    <property type="project" value="TreeGrafter"/>
</dbReference>
<comment type="subcellular location">
    <subcellularLocation>
        <location evidence="1">Nucleus</location>
    </subcellularLocation>
</comment>
<keyword evidence="1" id="KW-0539">Nucleus</keyword>
<dbReference type="PANTHER" id="PTHR20934">
    <property type="entry name" value="TRANSCRIPTION ELONGATION FACTOR 1 HOMOLOG"/>
    <property type="match status" value="1"/>
</dbReference>
<dbReference type="EMBL" id="JAAOIC020000020">
    <property type="protein sequence ID" value="KAG8040495.1"/>
    <property type="molecule type" value="Genomic_DNA"/>
</dbReference>
<dbReference type="PANTHER" id="PTHR20934:SF0">
    <property type="entry name" value="TRANSCRIPTION ELONGATION FACTOR 1 HOMOLOG"/>
    <property type="match status" value="1"/>
</dbReference>
<dbReference type="GO" id="GO:0008270">
    <property type="term" value="F:zinc ion binding"/>
    <property type="evidence" value="ECO:0007669"/>
    <property type="project" value="UniProtKB-KW"/>
</dbReference>
<dbReference type="GO" id="GO:0008023">
    <property type="term" value="C:transcription elongation factor complex"/>
    <property type="evidence" value="ECO:0007669"/>
    <property type="project" value="TreeGrafter"/>
</dbReference>
<dbReference type="Proteomes" id="UP000729913">
    <property type="component" value="Unassembled WGS sequence"/>
</dbReference>
<reference evidence="3" key="2">
    <citation type="submission" date="2021-04" db="EMBL/GenBank/DDBJ databases">
        <title>Genome-wide patterns of bracovirus chromosomal integration into multiple host tissues during parasitism.</title>
        <authorList>
            <person name="Chebbi M.A.C."/>
        </authorList>
    </citation>
    <scope>NUCLEOTIDE SEQUENCE</scope>
    <source>
        <tissue evidence="3">Whole body</tissue>
    </source>
</reference>
<feature type="signal peptide" evidence="2">
    <location>
        <begin position="1"/>
        <end position="24"/>
    </location>
</feature>